<organism evidence="2 3">
    <name type="scientific">Arcticibacter pallidicorallinus</name>
    <dbReference type="NCBI Taxonomy" id="1259464"/>
    <lineage>
        <taxon>Bacteria</taxon>
        <taxon>Pseudomonadati</taxon>
        <taxon>Bacteroidota</taxon>
        <taxon>Sphingobacteriia</taxon>
        <taxon>Sphingobacteriales</taxon>
        <taxon>Sphingobacteriaceae</taxon>
        <taxon>Arcticibacter</taxon>
    </lineage>
</organism>
<name>A0A2T0TUF0_9SPHI</name>
<dbReference type="InterPro" id="IPR025297">
    <property type="entry name" value="DUF4159"/>
</dbReference>
<evidence type="ECO:0000259" key="1">
    <source>
        <dbReference type="Pfam" id="PF13709"/>
    </source>
</evidence>
<keyword evidence="3" id="KW-1185">Reference proteome</keyword>
<dbReference type="Gene3D" id="3.40.50.12140">
    <property type="entry name" value="Domain of unknown function DUF4159"/>
    <property type="match status" value="1"/>
</dbReference>
<evidence type="ECO:0000313" key="3">
    <source>
        <dbReference type="Proteomes" id="UP000238034"/>
    </source>
</evidence>
<dbReference type="Pfam" id="PF13709">
    <property type="entry name" value="DUF4159"/>
    <property type="match status" value="1"/>
</dbReference>
<protein>
    <submittedName>
        <fullName evidence="2">Uncharacterized protein DUF4159</fullName>
    </submittedName>
</protein>
<feature type="domain" description="DUF4159" evidence="1">
    <location>
        <begin position="26"/>
        <end position="217"/>
    </location>
</feature>
<gene>
    <name evidence="2" type="ORF">B0I27_11232</name>
</gene>
<evidence type="ECO:0000313" key="2">
    <source>
        <dbReference type="EMBL" id="PRY49148.1"/>
    </source>
</evidence>
<dbReference type="Proteomes" id="UP000238034">
    <property type="component" value="Unassembled WGS sequence"/>
</dbReference>
<sequence length="220" mass="24833">MISRWSLVVPLVLPLIMAFSFSSSYKIARLKYNGGGDWYGNRTALTNLITFSNSQLGTNIDREEAIADVGSSTLFQYPFIYMTGHGNVQFSDSEARNLRNYLLGGGFLHIDDNYGLDQYIRPQMKKVFPELDFVELPSSHPLYHQKFSFPAGLPKIHEHDGKRPQGFALIYKGRVVCYYTYEADLGNGWEDAGTYPGDSEATRLKALKMGANILQFTFSQ</sequence>
<dbReference type="AlphaFoldDB" id="A0A2T0TUF0"/>
<accession>A0A2T0TUF0</accession>
<reference evidence="2 3" key="1">
    <citation type="submission" date="2018-03" db="EMBL/GenBank/DDBJ databases">
        <title>Genomic Encyclopedia of Type Strains, Phase III (KMG-III): the genomes of soil and plant-associated and newly described type strains.</title>
        <authorList>
            <person name="Whitman W."/>
        </authorList>
    </citation>
    <scope>NUCLEOTIDE SEQUENCE [LARGE SCALE GENOMIC DNA]</scope>
    <source>
        <strain evidence="2 3">CGMCC 1.9313</strain>
    </source>
</reference>
<proteinExistence type="predicted"/>
<dbReference type="RefSeq" id="WP_106295020.1">
    <property type="nucleotide sequence ID" value="NZ_PVTH01000012.1"/>
</dbReference>
<dbReference type="EMBL" id="PVTH01000012">
    <property type="protein sequence ID" value="PRY49148.1"/>
    <property type="molecule type" value="Genomic_DNA"/>
</dbReference>
<dbReference type="OrthoDB" id="9804083at2"/>
<comment type="caution">
    <text evidence="2">The sequence shown here is derived from an EMBL/GenBank/DDBJ whole genome shotgun (WGS) entry which is preliminary data.</text>
</comment>